<accession>A0ACB8YF67</accession>
<comment type="caution">
    <text evidence="1">The sequence shown here is derived from an EMBL/GenBank/DDBJ whole genome shotgun (WGS) entry which is preliminary data.</text>
</comment>
<reference evidence="1 2" key="2">
    <citation type="journal article" date="2022" name="Mol. Ecol. Resour.">
        <title>The genomes of chicory, endive, great burdock and yacon provide insights into Asteraceae paleo-polyploidization history and plant inulin production.</title>
        <authorList>
            <person name="Fan W."/>
            <person name="Wang S."/>
            <person name="Wang H."/>
            <person name="Wang A."/>
            <person name="Jiang F."/>
            <person name="Liu H."/>
            <person name="Zhao H."/>
            <person name="Xu D."/>
            <person name="Zhang Y."/>
        </authorList>
    </citation>
    <scope>NUCLEOTIDE SEQUENCE [LARGE SCALE GENOMIC DNA]</scope>
    <source>
        <strain evidence="2">cv. Yunnan</strain>
        <tissue evidence="1">Leaves</tissue>
    </source>
</reference>
<gene>
    <name evidence="1" type="ORF">L1987_84361</name>
</gene>
<reference evidence="2" key="1">
    <citation type="journal article" date="2022" name="Mol. Ecol. Resour.">
        <title>The genomes of chicory, endive, great burdock and yacon provide insights into Asteraceae palaeo-polyploidization history and plant inulin production.</title>
        <authorList>
            <person name="Fan W."/>
            <person name="Wang S."/>
            <person name="Wang H."/>
            <person name="Wang A."/>
            <person name="Jiang F."/>
            <person name="Liu H."/>
            <person name="Zhao H."/>
            <person name="Xu D."/>
            <person name="Zhang Y."/>
        </authorList>
    </citation>
    <scope>NUCLEOTIDE SEQUENCE [LARGE SCALE GENOMIC DNA]</scope>
    <source>
        <strain evidence="2">cv. Yunnan</strain>
    </source>
</reference>
<protein>
    <submittedName>
        <fullName evidence="1">Uncharacterized protein</fullName>
    </submittedName>
</protein>
<keyword evidence="2" id="KW-1185">Reference proteome</keyword>
<sequence length="119" mass="13502">MGASKGGQMVYMIYKAVTYGLSPLINLHLRWRKFLLLEHPLRWPERLGRPSHPRPPGSLIWFHAVSLGEGMCVIPVIKRCVERRPDVTVLMTTSTASAFEVLKNLLPCGVIYQLIHLLL</sequence>
<evidence type="ECO:0000313" key="1">
    <source>
        <dbReference type="EMBL" id="KAI3683846.1"/>
    </source>
</evidence>
<dbReference type="EMBL" id="CM042045">
    <property type="protein sequence ID" value="KAI3683846.1"/>
    <property type="molecule type" value="Genomic_DNA"/>
</dbReference>
<proteinExistence type="predicted"/>
<name>A0ACB8YF67_9ASTR</name>
<dbReference type="Proteomes" id="UP001056120">
    <property type="component" value="Linkage Group LG28"/>
</dbReference>
<evidence type="ECO:0000313" key="2">
    <source>
        <dbReference type="Proteomes" id="UP001056120"/>
    </source>
</evidence>
<organism evidence="1 2">
    <name type="scientific">Smallanthus sonchifolius</name>
    <dbReference type="NCBI Taxonomy" id="185202"/>
    <lineage>
        <taxon>Eukaryota</taxon>
        <taxon>Viridiplantae</taxon>
        <taxon>Streptophyta</taxon>
        <taxon>Embryophyta</taxon>
        <taxon>Tracheophyta</taxon>
        <taxon>Spermatophyta</taxon>
        <taxon>Magnoliopsida</taxon>
        <taxon>eudicotyledons</taxon>
        <taxon>Gunneridae</taxon>
        <taxon>Pentapetalae</taxon>
        <taxon>asterids</taxon>
        <taxon>campanulids</taxon>
        <taxon>Asterales</taxon>
        <taxon>Asteraceae</taxon>
        <taxon>Asteroideae</taxon>
        <taxon>Heliantheae alliance</taxon>
        <taxon>Millerieae</taxon>
        <taxon>Smallanthus</taxon>
    </lineage>
</organism>